<keyword evidence="7" id="KW-0326">Glycosidase</keyword>
<evidence type="ECO:0000256" key="5">
    <source>
        <dbReference type="ARBA" id="ARBA00023167"/>
    </source>
</evidence>
<accession>A0A9D1KRJ5</accession>
<gene>
    <name evidence="7" type="ORF">IAC43_08145</name>
</gene>
<evidence type="ECO:0000259" key="6">
    <source>
        <dbReference type="Pfam" id="PF01048"/>
    </source>
</evidence>
<dbReference type="Proteomes" id="UP000824160">
    <property type="component" value="Unassembled WGS sequence"/>
</dbReference>
<evidence type="ECO:0000256" key="4">
    <source>
        <dbReference type="ARBA" id="ARBA00022801"/>
    </source>
</evidence>
<dbReference type="NCBIfam" id="TIGR01704">
    <property type="entry name" value="MTA_SAH-Nsdase"/>
    <property type="match status" value="1"/>
</dbReference>
<evidence type="ECO:0000313" key="8">
    <source>
        <dbReference type="Proteomes" id="UP000824160"/>
    </source>
</evidence>
<feature type="domain" description="Nucleoside phosphorylase" evidence="6">
    <location>
        <begin position="3"/>
        <end position="220"/>
    </location>
</feature>
<dbReference type="CDD" id="cd09008">
    <property type="entry name" value="MTAN"/>
    <property type="match status" value="1"/>
</dbReference>
<reference evidence="7" key="2">
    <citation type="journal article" date="2021" name="PeerJ">
        <title>Extensive microbial diversity within the chicken gut microbiome revealed by metagenomics and culture.</title>
        <authorList>
            <person name="Gilroy R."/>
            <person name="Ravi A."/>
            <person name="Getino M."/>
            <person name="Pursley I."/>
            <person name="Horton D.L."/>
            <person name="Alikhan N.F."/>
            <person name="Baker D."/>
            <person name="Gharbi K."/>
            <person name="Hall N."/>
            <person name="Watson M."/>
            <person name="Adriaenssens E.M."/>
            <person name="Foster-Nyarko E."/>
            <person name="Jarju S."/>
            <person name="Secka A."/>
            <person name="Antonio M."/>
            <person name="Oren A."/>
            <person name="Chaudhuri R.R."/>
            <person name="La Ragione R."/>
            <person name="Hildebrand F."/>
            <person name="Pallen M.J."/>
        </authorList>
    </citation>
    <scope>NUCLEOTIDE SEQUENCE</scope>
    <source>
        <strain evidence="7">ChiBcec7-5410</strain>
    </source>
</reference>
<reference evidence="7" key="1">
    <citation type="submission" date="2020-10" db="EMBL/GenBank/DDBJ databases">
        <authorList>
            <person name="Gilroy R."/>
        </authorList>
    </citation>
    <scope>NUCLEOTIDE SEQUENCE</scope>
    <source>
        <strain evidence="7">ChiBcec7-5410</strain>
    </source>
</reference>
<dbReference type="InterPro" id="IPR035994">
    <property type="entry name" value="Nucleoside_phosphorylase_sf"/>
</dbReference>
<dbReference type="GO" id="GO:0019509">
    <property type="term" value="P:L-methionine salvage from methylthioadenosine"/>
    <property type="evidence" value="ECO:0007669"/>
    <property type="project" value="InterPro"/>
</dbReference>
<protein>
    <recommendedName>
        <fullName evidence="2">adenosylhomocysteine nucleosidase</fullName>
        <ecNumber evidence="2">3.2.2.9</ecNumber>
    </recommendedName>
</protein>
<dbReference type="PANTHER" id="PTHR46832:SF1">
    <property type="entry name" value="5'-METHYLTHIOADENOSINE_S-ADENOSYLHOMOCYSTEINE NUCLEOSIDASE"/>
    <property type="match status" value="1"/>
</dbReference>
<comment type="pathway">
    <text evidence="1">Amino-acid biosynthesis; L-methionine biosynthesis via salvage pathway; S-methyl-5-thio-alpha-D-ribose 1-phosphate from S-methyl-5'-thioadenosine (hydrolase route): step 1/2.</text>
</comment>
<dbReference type="SUPFAM" id="SSF53167">
    <property type="entry name" value="Purine and uridine phosphorylases"/>
    <property type="match status" value="1"/>
</dbReference>
<dbReference type="EMBL" id="DVLW01000225">
    <property type="protein sequence ID" value="HIT95143.1"/>
    <property type="molecule type" value="Genomic_DNA"/>
</dbReference>
<dbReference type="GO" id="GO:0008782">
    <property type="term" value="F:adenosylhomocysteine nucleosidase activity"/>
    <property type="evidence" value="ECO:0007669"/>
    <property type="project" value="UniProtKB-EC"/>
</dbReference>
<name>A0A9D1KRJ5_9FIRM</name>
<keyword evidence="4 7" id="KW-0378">Hydrolase</keyword>
<comment type="caution">
    <text evidence="7">The sequence shown here is derived from an EMBL/GenBank/DDBJ whole genome shotgun (WGS) entry which is preliminary data.</text>
</comment>
<dbReference type="InterPro" id="IPR010049">
    <property type="entry name" value="MTA_SAH_Nsdase"/>
</dbReference>
<dbReference type="NCBIfam" id="NF004079">
    <property type="entry name" value="PRK05584.1"/>
    <property type="match status" value="1"/>
</dbReference>
<dbReference type="GO" id="GO:0008930">
    <property type="term" value="F:methylthioadenosine nucleosidase activity"/>
    <property type="evidence" value="ECO:0007669"/>
    <property type="project" value="InterPro"/>
</dbReference>
<dbReference type="EC" id="3.2.2.9" evidence="2"/>
<evidence type="ECO:0000256" key="2">
    <source>
        <dbReference type="ARBA" id="ARBA00011974"/>
    </source>
</evidence>
<dbReference type="Gene3D" id="3.40.50.1580">
    <property type="entry name" value="Nucleoside phosphorylase domain"/>
    <property type="match status" value="1"/>
</dbReference>
<keyword evidence="3" id="KW-0028">Amino-acid biosynthesis</keyword>
<dbReference type="Pfam" id="PF01048">
    <property type="entry name" value="PNP_UDP_1"/>
    <property type="match status" value="1"/>
</dbReference>
<dbReference type="AlphaFoldDB" id="A0A9D1KRJ5"/>
<organism evidence="7 8">
    <name type="scientific">Candidatus Faecivivens stercoripullorum</name>
    <dbReference type="NCBI Taxonomy" id="2840805"/>
    <lineage>
        <taxon>Bacteria</taxon>
        <taxon>Bacillati</taxon>
        <taxon>Bacillota</taxon>
        <taxon>Clostridia</taxon>
        <taxon>Eubacteriales</taxon>
        <taxon>Oscillospiraceae</taxon>
        <taxon>Oscillospiraceae incertae sedis</taxon>
        <taxon>Candidatus Faecivivens</taxon>
    </lineage>
</organism>
<dbReference type="GO" id="GO:0009164">
    <property type="term" value="P:nucleoside catabolic process"/>
    <property type="evidence" value="ECO:0007669"/>
    <property type="project" value="InterPro"/>
</dbReference>
<evidence type="ECO:0000256" key="3">
    <source>
        <dbReference type="ARBA" id="ARBA00022605"/>
    </source>
</evidence>
<evidence type="ECO:0000256" key="1">
    <source>
        <dbReference type="ARBA" id="ARBA00004945"/>
    </source>
</evidence>
<dbReference type="PANTHER" id="PTHR46832">
    <property type="entry name" value="5'-METHYLTHIOADENOSINE/S-ADENOSYLHOMOCYSTEINE NUCLEOSIDASE"/>
    <property type="match status" value="1"/>
</dbReference>
<dbReference type="InterPro" id="IPR000845">
    <property type="entry name" value="Nucleoside_phosphorylase_d"/>
</dbReference>
<keyword evidence="5" id="KW-0486">Methionine biosynthesis</keyword>
<sequence length="223" mass="23632">MTKIGIIGAMGSEVELLKTRLTDCQETSVAGRTFYSGKIGSVEVVLVCSGIGKVNSAVTCQLLIDLFKVTSVINTGVAGGAGKATVRDVVVSTDAVYHDMDAEILSHNYPFVKGFTANPDLVRLAMEACEGKVTAYAGRIATGDQFICEKAVRDDIVARTQPMAIEMEGGSIAHTCAVNGVPFVIIRSISDNADDDAEMSFETFEKIAANDAAEIVTAMLHKM</sequence>
<evidence type="ECO:0000313" key="7">
    <source>
        <dbReference type="EMBL" id="HIT95143.1"/>
    </source>
</evidence>
<dbReference type="GO" id="GO:0005829">
    <property type="term" value="C:cytosol"/>
    <property type="evidence" value="ECO:0007669"/>
    <property type="project" value="TreeGrafter"/>
</dbReference>
<proteinExistence type="predicted"/>
<dbReference type="GO" id="GO:0019284">
    <property type="term" value="P:L-methionine salvage from S-adenosylmethionine"/>
    <property type="evidence" value="ECO:0007669"/>
    <property type="project" value="TreeGrafter"/>
</dbReference>